<dbReference type="AlphaFoldDB" id="A0A1M5UU51"/>
<dbReference type="GO" id="GO:0016491">
    <property type="term" value="F:oxidoreductase activity"/>
    <property type="evidence" value="ECO:0007669"/>
    <property type="project" value="UniProtKB-KW"/>
</dbReference>
<dbReference type="OrthoDB" id="8280747at2"/>
<comment type="similarity">
    <text evidence="1 3">Belongs to the short-chain dehydrogenases/reductases (SDR) family.</text>
</comment>
<gene>
    <name evidence="5" type="ORF">SAMN04488044_2958</name>
</gene>
<evidence type="ECO:0000313" key="6">
    <source>
        <dbReference type="Proteomes" id="UP000184211"/>
    </source>
</evidence>
<protein>
    <submittedName>
        <fullName evidence="5">NADP-dependent 3-hydroxy acid dehydrogenase YdfG</fullName>
    </submittedName>
</protein>
<dbReference type="SMART" id="SM00822">
    <property type="entry name" value="PKS_KR"/>
    <property type="match status" value="1"/>
</dbReference>
<dbReference type="InterPro" id="IPR057326">
    <property type="entry name" value="KR_dom"/>
</dbReference>
<sequence>MRLTPEDGVAVVTGGGSGLGRALVLRLCALGFTVVAIGRREAPLLETQSLAGERVVPMVLDVSDSDAVRQGFEKITDQHGQIALLINNAAVYPQRDILDETPESYARTCDINFGGVVACSMAALDQMTRRGWGRILNVATFADLNPLPGASAYSVSKGAARIFTRALVADLADRYPNIVISDWMPGMLRTEMGLPEGLPPEVAAKWGVELALQVAPDLMGTTFEQDREILPPRGLKGKVKDMVTFRRRKPRVLSPD</sequence>
<name>A0A1M5UU51_9RHOB</name>
<dbReference type="Proteomes" id="UP000184211">
    <property type="component" value="Unassembled WGS sequence"/>
</dbReference>
<keyword evidence="6" id="KW-1185">Reference proteome</keyword>
<dbReference type="GO" id="GO:0016020">
    <property type="term" value="C:membrane"/>
    <property type="evidence" value="ECO:0007669"/>
    <property type="project" value="TreeGrafter"/>
</dbReference>
<dbReference type="Gene3D" id="3.40.50.720">
    <property type="entry name" value="NAD(P)-binding Rossmann-like Domain"/>
    <property type="match status" value="1"/>
</dbReference>
<evidence type="ECO:0000313" key="5">
    <source>
        <dbReference type="EMBL" id="SHH66519.1"/>
    </source>
</evidence>
<evidence type="ECO:0000259" key="4">
    <source>
        <dbReference type="SMART" id="SM00822"/>
    </source>
</evidence>
<dbReference type="STRING" id="870908.SAMN04488044_2958"/>
<dbReference type="InterPro" id="IPR002347">
    <property type="entry name" value="SDR_fam"/>
</dbReference>
<feature type="domain" description="Ketoreductase" evidence="4">
    <location>
        <begin position="8"/>
        <end position="186"/>
    </location>
</feature>
<evidence type="ECO:0000256" key="3">
    <source>
        <dbReference type="RuleBase" id="RU000363"/>
    </source>
</evidence>
<dbReference type="CDD" id="cd05233">
    <property type="entry name" value="SDR_c"/>
    <property type="match status" value="1"/>
</dbReference>
<proteinExistence type="inferred from homology"/>
<dbReference type="SUPFAM" id="SSF51735">
    <property type="entry name" value="NAD(P)-binding Rossmann-fold domains"/>
    <property type="match status" value="1"/>
</dbReference>
<dbReference type="PRINTS" id="PR00080">
    <property type="entry name" value="SDRFAMILY"/>
</dbReference>
<organism evidence="5 6">
    <name type="scientific">Cognatishimia maritima</name>
    <dbReference type="NCBI Taxonomy" id="870908"/>
    <lineage>
        <taxon>Bacteria</taxon>
        <taxon>Pseudomonadati</taxon>
        <taxon>Pseudomonadota</taxon>
        <taxon>Alphaproteobacteria</taxon>
        <taxon>Rhodobacterales</taxon>
        <taxon>Paracoccaceae</taxon>
        <taxon>Cognatishimia</taxon>
    </lineage>
</organism>
<accession>A0A1M5UU51</accession>
<dbReference type="PRINTS" id="PR00081">
    <property type="entry name" value="GDHRDH"/>
</dbReference>
<dbReference type="PANTHER" id="PTHR44196:SF1">
    <property type="entry name" value="DEHYDROGENASE_REDUCTASE SDR FAMILY MEMBER 7B"/>
    <property type="match status" value="1"/>
</dbReference>
<dbReference type="InterPro" id="IPR036291">
    <property type="entry name" value="NAD(P)-bd_dom_sf"/>
</dbReference>
<evidence type="ECO:0000256" key="1">
    <source>
        <dbReference type="ARBA" id="ARBA00006484"/>
    </source>
</evidence>
<dbReference type="RefSeq" id="WP_072793806.1">
    <property type="nucleotide sequence ID" value="NZ_FQWM01000007.1"/>
</dbReference>
<keyword evidence="2" id="KW-0560">Oxidoreductase</keyword>
<dbReference type="EMBL" id="FQWM01000007">
    <property type="protein sequence ID" value="SHH66519.1"/>
    <property type="molecule type" value="Genomic_DNA"/>
</dbReference>
<dbReference type="Pfam" id="PF00106">
    <property type="entry name" value="adh_short"/>
    <property type="match status" value="1"/>
</dbReference>
<evidence type="ECO:0000256" key="2">
    <source>
        <dbReference type="ARBA" id="ARBA00023002"/>
    </source>
</evidence>
<dbReference type="PANTHER" id="PTHR44196">
    <property type="entry name" value="DEHYDROGENASE/REDUCTASE SDR FAMILY MEMBER 7B"/>
    <property type="match status" value="1"/>
</dbReference>
<reference evidence="6" key="1">
    <citation type="submission" date="2016-11" db="EMBL/GenBank/DDBJ databases">
        <authorList>
            <person name="Varghese N."/>
            <person name="Submissions S."/>
        </authorList>
    </citation>
    <scope>NUCLEOTIDE SEQUENCE [LARGE SCALE GENOMIC DNA]</scope>
    <source>
        <strain evidence="6">DSM 28223</strain>
    </source>
</reference>